<organism evidence="1 2">
    <name type="scientific">Vibrio tapetis subsp. tapetis</name>
    <dbReference type="NCBI Taxonomy" id="1671868"/>
    <lineage>
        <taxon>Bacteria</taxon>
        <taxon>Pseudomonadati</taxon>
        <taxon>Pseudomonadota</taxon>
        <taxon>Gammaproteobacteria</taxon>
        <taxon>Vibrionales</taxon>
        <taxon>Vibrionaceae</taxon>
        <taxon>Vibrio</taxon>
    </lineage>
</organism>
<dbReference type="AlphaFoldDB" id="A0A2N8ZJD4"/>
<reference evidence="1 2" key="1">
    <citation type="submission" date="2017-10" db="EMBL/GenBank/DDBJ databases">
        <authorList>
            <person name="Banno H."/>
            <person name="Chua N.-H."/>
        </authorList>
    </citation>
    <scope>NUCLEOTIDE SEQUENCE [LARGE SCALE GENOMIC DNA]</scope>
    <source>
        <strain evidence="1">Vibrio tapetis CECT4600</strain>
    </source>
</reference>
<sequence length="62" mass="7080">MINVAFFITKSYDEAAIRTYFVIDIFHTISNKIPKQSLILILKTPLVTTLLRAYVHVSLIAL</sequence>
<name>A0A2N8ZJD4_9VIBR</name>
<evidence type="ECO:0000313" key="1">
    <source>
        <dbReference type="EMBL" id="SON52005.1"/>
    </source>
</evidence>
<proteinExistence type="predicted"/>
<evidence type="ECO:0000313" key="2">
    <source>
        <dbReference type="Proteomes" id="UP000235828"/>
    </source>
</evidence>
<keyword evidence="2" id="KW-1185">Reference proteome</keyword>
<gene>
    <name evidence="1" type="ORF">VTAP4600_B0394</name>
</gene>
<dbReference type="Proteomes" id="UP000235828">
    <property type="component" value="Chromosome B"/>
</dbReference>
<dbReference type="KEGG" id="vta:B0394"/>
<dbReference type="RefSeq" id="WP_102524354.1">
    <property type="nucleotide sequence ID" value="NZ_LT960612.1"/>
</dbReference>
<accession>A0A2N8ZJD4</accession>
<protein>
    <submittedName>
        <fullName evidence="1">Uncharacterized protein</fullName>
    </submittedName>
</protein>
<dbReference type="EMBL" id="LT960612">
    <property type="protein sequence ID" value="SON52005.1"/>
    <property type="molecule type" value="Genomic_DNA"/>
</dbReference>